<dbReference type="AlphaFoldDB" id="J0DFB0"/>
<keyword evidence="2" id="KW-0812">Transmembrane</keyword>
<dbReference type="InterPro" id="IPR010738">
    <property type="entry name" value="DUF1310"/>
</dbReference>
<feature type="region of interest" description="Disordered" evidence="1">
    <location>
        <begin position="1"/>
        <end position="56"/>
    </location>
</feature>
<evidence type="ECO:0000256" key="2">
    <source>
        <dbReference type="SAM" id="Phobius"/>
    </source>
</evidence>
<feature type="region of interest" description="Disordered" evidence="1">
    <location>
        <begin position="185"/>
        <end position="208"/>
    </location>
</feature>
<sequence>MPGSSEDNSYNSDGNGTLSGIASLPEEGDTSSAAVPDTASDTSDQSPLSALSSRLTESESAARNHRRINITWWQAAIAFIVAILIVGTGGAIVVKNEIHYQEQMHAQRELELYQEMKRIVHSEECRKIIEAGLKWLDPQALSGQGVINSYEIDDTSIKSNPMGGISFDTIINKDKKLDVSFTIDKDTSSSADPSAGRLEESSSSVSGELSTLLKAKYGNDYLSK</sequence>
<proteinExistence type="predicted"/>
<reference evidence="3 4" key="1">
    <citation type="submission" date="2012-01" db="EMBL/GenBank/DDBJ databases">
        <title>The Genome Sequence of Scardovia wiggsiae F0424.</title>
        <authorList>
            <consortium name="The Broad Institute Genome Sequencing Platform"/>
            <person name="Earl A."/>
            <person name="Ward D."/>
            <person name="Feldgarden M."/>
            <person name="Gevers D."/>
            <person name="Izard J."/>
            <person name="Ganesan A."/>
            <person name="Baranova O.V."/>
            <person name="Blanton J.M."/>
            <person name="Tanner A.C."/>
            <person name="Mathney J."/>
            <person name="Dewhirst F.E."/>
            <person name="Young S.K."/>
            <person name="Zeng Q."/>
            <person name="Gargeya S."/>
            <person name="Fitzgerald M."/>
            <person name="Haas B."/>
            <person name="Abouelleil A."/>
            <person name="Alvarado L."/>
            <person name="Arachchi H.M."/>
            <person name="Berlin A."/>
            <person name="Chapman S.B."/>
            <person name="Gearin G."/>
            <person name="Goldberg J."/>
            <person name="Griggs A."/>
            <person name="Gujja S."/>
            <person name="Hansen M."/>
            <person name="Heiman D."/>
            <person name="Howarth C."/>
            <person name="Larimer J."/>
            <person name="Lui A."/>
            <person name="MacDonald P.J.P."/>
            <person name="McCowen C."/>
            <person name="Montmayeur A."/>
            <person name="Murphy C."/>
            <person name="Neiman D."/>
            <person name="Pearson M."/>
            <person name="Priest M."/>
            <person name="Roberts A."/>
            <person name="Saif S."/>
            <person name="Shea T."/>
            <person name="Sisk P."/>
            <person name="Stolte C."/>
            <person name="Sykes S."/>
            <person name="Wortman J."/>
            <person name="Nusbaum C."/>
            <person name="Birren B."/>
        </authorList>
    </citation>
    <scope>NUCLEOTIDE SEQUENCE [LARGE SCALE GENOMIC DNA]</scope>
    <source>
        <strain evidence="3 4">F0424</strain>
    </source>
</reference>
<keyword evidence="2" id="KW-0472">Membrane</keyword>
<evidence type="ECO:0000313" key="3">
    <source>
        <dbReference type="EMBL" id="EJD64978.1"/>
    </source>
</evidence>
<dbReference type="eggNOG" id="ENOG5033BQV">
    <property type="taxonomic scope" value="Bacteria"/>
</dbReference>
<accession>J0DFB0</accession>
<dbReference type="EMBL" id="AGZS01000003">
    <property type="protein sequence ID" value="EJD64978.1"/>
    <property type="molecule type" value="Genomic_DNA"/>
</dbReference>
<dbReference type="OrthoDB" id="2235740at2"/>
<organism evidence="3 4">
    <name type="scientific">Scardovia wiggsiae F0424</name>
    <dbReference type="NCBI Taxonomy" id="857290"/>
    <lineage>
        <taxon>Bacteria</taxon>
        <taxon>Bacillati</taxon>
        <taxon>Actinomycetota</taxon>
        <taxon>Actinomycetes</taxon>
        <taxon>Bifidobacteriales</taxon>
        <taxon>Bifidobacteriaceae</taxon>
        <taxon>Scardovia</taxon>
    </lineage>
</organism>
<gene>
    <name evidence="3" type="ORF">HMPREF9156_00853</name>
</gene>
<dbReference type="Proteomes" id="UP000006415">
    <property type="component" value="Unassembled WGS sequence"/>
</dbReference>
<feature type="compositionally biased region" description="Polar residues" evidence="1">
    <location>
        <begin position="1"/>
        <end position="20"/>
    </location>
</feature>
<feature type="transmembrane region" description="Helical" evidence="2">
    <location>
        <begin position="72"/>
        <end position="94"/>
    </location>
</feature>
<evidence type="ECO:0000313" key="4">
    <source>
        <dbReference type="Proteomes" id="UP000006415"/>
    </source>
</evidence>
<keyword evidence="2" id="KW-1133">Transmembrane helix</keyword>
<dbReference type="HOGENOM" id="CLU_107589_0_0_11"/>
<protein>
    <submittedName>
        <fullName evidence="3">Uncharacterized protein</fullName>
    </submittedName>
</protein>
<dbReference type="STRING" id="857290.HMPREF9156_00853"/>
<name>J0DFB0_9BIFI</name>
<feature type="compositionally biased region" description="Polar residues" evidence="1">
    <location>
        <begin position="39"/>
        <end position="55"/>
    </location>
</feature>
<keyword evidence="4" id="KW-1185">Reference proteome</keyword>
<evidence type="ECO:0000256" key="1">
    <source>
        <dbReference type="SAM" id="MobiDB-lite"/>
    </source>
</evidence>
<dbReference type="RefSeq" id="WP_007147917.1">
    <property type="nucleotide sequence ID" value="NZ_AKCI01000001.1"/>
</dbReference>
<comment type="caution">
    <text evidence="3">The sequence shown here is derived from an EMBL/GenBank/DDBJ whole genome shotgun (WGS) entry which is preliminary data.</text>
</comment>
<dbReference type="Pfam" id="PF07006">
    <property type="entry name" value="DUF1310"/>
    <property type="match status" value="1"/>
</dbReference>